<reference evidence="2" key="1">
    <citation type="submission" date="2023-03" db="EMBL/GenBank/DDBJ databases">
        <title>Emydomyces testavorans Genome Sequence.</title>
        <authorList>
            <person name="Hoyer L."/>
        </authorList>
    </citation>
    <scope>NUCLEOTIDE SEQUENCE</scope>
    <source>
        <strain evidence="2">16-2883</strain>
    </source>
</reference>
<feature type="region of interest" description="Disordered" evidence="1">
    <location>
        <begin position="1"/>
        <end position="47"/>
    </location>
</feature>
<sequence length="515" mass="57849">MSVSPQILSSEKTPTELLILSPSPAKTPNAAPQSRKRRITPSAEATSPKKPVFLSSAGFVRRQHVLPLSSSPFLASFNRLFPSGSATIDRRTLLKPVHGHPEPTVFGNDYRTTHPQHVILPFNLHEDRGSFSKHENRDLLYQLFPGTKGINFDDYFLIFWVEELPSKPWPLTVAGLPCYITTDRDDDGPLPSIERPAKSNIRLFQDLDYRNLEGYPEKVFRLIQDFFLEGSISITEIQYWNSFVIIVLEHRDADLTCVPHTVAHCPCYYLYEDEIGRPASFPARHTKQPMKDVVDDGEYHTLRPGVMLSSGSPSPEDIELLTTSGALILDQLGYKYMTVTSHGFPFGDKVFHPVAGGREIGTVIREIPHTDVGIVQLNDGIEFQNESFENSVLGTPNMKNFVKSDEIHISASVFMDNPFTGFIEGTRGPHTTSRNPSSDPHDPWIRTRWDYLGQGFSNCTVESVRGSAIFDEEGRVTGFCRYAYAEGSFKDWCLTVAADHLIENEYSIVQGPESH</sequence>
<dbReference type="AlphaFoldDB" id="A0AAF0DMN7"/>
<protein>
    <submittedName>
        <fullName evidence="2">Uncharacterized protein</fullName>
    </submittedName>
</protein>
<dbReference type="Proteomes" id="UP001219355">
    <property type="component" value="Chromosome 4"/>
</dbReference>
<accession>A0AAF0DMN7</accession>
<keyword evidence="3" id="KW-1185">Reference proteome</keyword>
<gene>
    <name evidence="2" type="ORF">PRK78_006723</name>
</gene>
<proteinExistence type="predicted"/>
<evidence type="ECO:0000313" key="3">
    <source>
        <dbReference type="Proteomes" id="UP001219355"/>
    </source>
</evidence>
<feature type="compositionally biased region" description="Polar residues" evidence="1">
    <location>
        <begin position="1"/>
        <end position="12"/>
    </location>
</feature>
<name>A0AAF0DMN7_9EURO</name>
<evidence type="ECO:0000313" key="2">
    <source>
        <dbReference type="EMBL" id="WEW61233.1"/>
    </source>
</evidence>
<evidence type="ECO:0000256" key="1">
    <source>
        <dbReference type="SAM" id="MobiDB-lite"/>
    </source>
</evidence>
<organism evidence="2 3">
    <name type="scientific">Emydomyces testavorans</name>
    <dbReference type="NCBI Taxonomy" id="2070801"/>
    <lineage>
        <taxon>Eukaryota</taxon>
        <taxon>Fungi</taxon>
        <taxon>Dikarya</taxon>
        <taxon>Ascomycota</taxon>
        <taxon>Pezizomycotina</taxon>
        <taxon>Eurotiomycetes</taxon>
        <taxon>Eurotiomycetidae</taxon>
        <taxon>Onygenales</taxon>
        <taxon>Nannizziopsiaceae</taxon>
        <taxon>Emydomyces</taxon>
    </lineage>
</organism>
<dbReference type="EMBL" id="CP120630">
    <property type="protein sequence ID" value="WEW61233.1"/>
    <property type="molecule type" value="Genomic_DNA"/>
</dbReference>